<dbReference type="eggNOG" id="COG0715">
    <property type="taxonomic scope" value="Bacteria"/>
</dbReference>
<feature type="chain" id="PRO_5002896634" description="SsuA/THI5-like domain-containing protein" evidence="5">
    <location>
        <begin position="36"/>
        <end position="379"/>
    </location>
</feature>
<accession>C0FV89</accession>
<evidence type="ECO:0000313" key="7">
    <source>
        <dbReference type="EMBL" id="EEG93508.1"/>
    </source>
</evidence>
<feature type="compositionally biased region" description="Low complexity" evidence="4">
    <location>
        <begin position="40"/>
        <end position="49"/>
    </location>
</feature>
<feature type="region of interest" description="Disordered" evidence="4">
    <location>
        <begin position="40"/>
        <end position="61"/>
    </location>
</feature>
<comment type="subcellular location">
    <subcellularLocation>
        <location evidence="1">Periplasm</location>
    </subcellularLocation>
</comment>
<dbReference type="InterPro" id="IPR015168">
    <property type="entry name" value="SsuA/THI5"/>
</dbReference>
<evidence type="ECO:0000256" key="5">
    <source>
        <dbReference type="SAM" id="SignalP"/>
    </source>
</evidence>
<evidence type="ECO:0000256" key="1">
    <source>
        <dbReference type="ARBA" id="ARBA00004418"/>
    </source>
</evidence>
<dbReference type="EMBL" id="ACFY01000098">
    <property type="protein sequence ID" value="EEG93508.1"/>
    <property type="molecule type" value="Genomic_DNA"/>
</dbReference>
<evidence type="ECO:0000256" key="4">
    <source>
        <dbReference type="SAM" id="MobiDB-lite"/>
    </source>
</evidence>
<dbReference type="Pfam" id="PF09084">
    <property type="entry name" value="NMT1"/>
    <property type="match status" value="1"/>
</dbReference>
<dbReference type="Gene3D" id="3.40.190.10">
    <property type="entry name" value="Periplasmic binding protein-like II"/>
    <property type="match status" value="2"/>
</dbReference>
<dbReference type="AlphaFoldDB" id="C0FV89"/>
<dbReference type="GO" id="GO:0042597">
    <property type="term" value="C:periplasmic space"/>
    <property type="evidence" value="ECO:0007669"/>
    <property type="project" value="UniProtKB-SubCell"/>
</dbReference>
<gene>
    <name evidence="7" type="ORF">ROSEINA2194_02662</name>
</gene>
<evidence type="ECO:0000256" key="3">
    <source>
        <dbReference type="ARBA" id="ARBA00022729"/>
    </source>
</evidence>
<dbReference type="PROSITE" id="PS51257">
    <property type="entry name" value="PROKAR_LIPOPROTEIN"/>
    <property type="match status" value="1"/>
</dbReference>
<evidence type="ECO:0000256" key="2">
    <source>
        <dbReference type="ARBA" id="ARBA00010742"/>
    </source>
</evidence>
<evidence type="ECO:0000313" key="8">
    <source>
        <dbReference type="Proteomes" id="UP000003561"/>
    </source>
</evidence>
<comment type="caution">
    <text evidence="7">The sequence shown here is derived from an EMBL/GenBank/DDBJ whole genome shotgun (WGS) entry which is preliminary data.</text>
</comment>
<reference evidence="7 8" key="2">
    <citation type="submission" date="2009-03" db="EMBL/GenBank/DDBJ databases">
        <title>Draft genome sequence of Roseburia inulinivorans (DSM 16841).</title>
        <authorList>
            <person name="Sudarsanam P."/>
            <person name="Ley R."/>
            <person name="Guruge J."/>
            <person name="Turnbaugh P.J."/>
            <person name="Mahowald M."/>
            <person name="Liep D."/>
            <person name="Gordon J."/>
        </authorList>
    </citation>
    <scope>NUCLEOTIDE SEQUENCE [LARGE SCALE GENOMIC DNA]</scope>
    <source>
        <strain evidence="7 8">DSM 16841</strain>
    </source>
</reference>
<feature type="signal peptide" evidence="5">
    <location>
        <begin position="1"/>
        <end position="35"/>
    </location>
</feature>
<name>C0FV89_9FIRM</name>
<dbReference type="Proteomes" id="UP000003561">
    <property type="component" value="Unassembled WGS sequence"/>
</dbReference>
<dbReference type="SUPFAM" id="SSF53850">
    <property type="entry name" value="Periplasmic binding protein-like II"/>
    <property type="match status" value="1"/>
</dbReference>
<feature type="compositionally biased region" description="Polar residues" evidence="4">
    <location>
        <begin position="50"/>
        <end position="61"/>
    </location>
</feature>
<dbReference type="PANTHER" id="PTHR30024">
    <property type="entry name" value="ALIPHATIC SULFONATES-BINDING PROTEIN-RELATED"/>
    <property type="match status" value="1"/>
</dbReference>
<sequence>MNKLSQDILGGKKMKKRMFAALLAVSMMIGMTACGSDNSSAGNSASGSSTETAKSDNAGSDSSYDVLNVGTMALTCGIPVLYAEEQGYFKDAGLNVNIEIFATGAPINEAIAANQIDVAVSGFASVYSLANADCSWVADVNTTGGMGLYARSDSDIAQCAEENGLIGSADTLKGIQILEPLGTAVQYMTESYAEKYGLTPNDINQVNMEYASAYQAFTTGEGDAMAANPPYSYQLEEEGYTKLCSFEDATGVNMCDGCFVRNKVIAERSEEIQLFVDCLVKAMDDLQDDDLRSEYTRKVYDENAISCSDSDLAHEIADRQYVGTEAMKQSDYVLGQAWVAITDFLVEAEKITAENAPNVAASINAEYVSKTVGTEIKSE</sequence>
<organism evidence="7 8">
    <name type="scientific">Roseburia inulinivorans DSM 16841</name>
    <dbReference type="NCBI Taxonomy" id="622312"/>
    <lineage>
        <taxon>Bacteria</taxon>
        <taxon>Bacillati</taxon>
        <taxon>Bacillota</taxon>
        <taxon>Clostridia</taxon>
        <taxon>Lachnospirales</taxon>
        <taxon>Lachnospiraceae</taxon>
        <taxon>Roseburia</taxon>
    </lineage>
</organism>
<keyword evidence="3 5" id="KW-0732">Signal</keyword>
<evidence type="ECO:0000259" key="6">
    <source>
        <dbReference type="Pfam" id="PF09084"/>
    </source>
</evidence>
<protein>
    <recommendedName>
        <fullName evidence="6">SsuA/THI5-like domain-containing protein</fullName>
    </recommendedName>
</protein>
<proteinExistence type="inferred from homology"/>
<comment type="similarity">
    <text evidence="2">Belongs to the bacterial solute-binding protein SsuA/TauA family.</text>
</comment>
<dbReference type="PANTHER" id="PTHR30024:SF47">
    <property type="entry name" value="TAURINE-BINDING PERIPLASMIC PROTEIN"/>
    <property type="match status" value="1"/>
</dbReference>
<feature type="domain" description="SsuA/THI5-like" evidence="6">
    <location>
        <begin position="78"/>
        <end position="287"/>
    </location>
</feature>
<reference evidence="7 8" key="1">
    <citation type="submission" date="2009-02" db="EMBL/GenBank/DDBJ databases">
        <authorList>
            <person name="Fulton L."/>
            <person name="Clifton S."/>
            <person name="Fulton B."/>
            <person name="Xu J."/>
            <person name="Minx P."/>
            <person name="Pepin K.H."/>
            <person name="Johnson M."/>
            <person name="Bhonagiri V."/>
            <person name="Nash W.E."/>
            <person name="Mardis E.R."/>
            <person name="Wilson R.K."/>
        </authorList>
    </citation>
    <scope>NUCLEOTIDE SEQUENCE [LARGE SCALE GENOMIC DNA]</scope>
    <source>
        <strain evidence="7 8">DSM 16841</strain>
    </source>
</reference>